<keyword evidence="10" id="KW-1185">Reference proteome</keyword>
<dbReference type="InterPro" id="IPR058533">
    <property type="entry name" value="Cation_efflux_TM"/>
</dbReference>
<keyword evidence="5 6" id="KW-0472">Membrane</keyword>
<name>A0ABS6V9A3_9SPHN</name>
<evidence type="ECO:0000256" key="1">
    <source>
        <dbReference type="ARBA" id="ARBA00004141"/>
    </source>
</evidence>
<feature type="domain" description="Cation efflux protein cytoplasmic" evidence="8">
    <location>
        <begin position="205"/>
        <end position="280"/>
    </location>
</feature>
<feature type="transmembrane region" description="Helical" evidence="6">
    <location>
        <begin position="107"/>
        <end position="127"/>
    </location>
</feature>
<comment type="subcellular location">
    <subcellularLocation>
        <location evidence="1">Membrane</location>
        <topology evidence="1">Multi-pass membrane protein</topology>
    </subcellularLocation>
</comment>
<dbReference type="Pfam" id="PF01545">
    <property type="entry name" value="Cation_efflux"/>
    <property type="match status" value="1"/>
</dbReference>
<dbReference type="InterPro" id="IPR002524">
    <property type="entry name" value="Cation_efflux"/>
</dbReference>
<organism evidence="9 10">
    <name type="scientific">Sphingomicrobium clamense</name>
    <dbReference type="NCBI Taxonomy" id="2851013"/>
    <lineage>
        <taxon>Bacteria</taxon>
        <taxon>Pseudomonadati</taxon>
        <taxon>Pseudomonadota</taxon>
        <taxon>Alphaproteobacteria</taxon>
        <taxon>Sphingomonadales</taxon>
        <taxon>Sphingomonadaceae</taxon>
        <taxon>Sphingomicrobium</taxon>
    </lineage>
</organism>
<proteinExistence type="predicted"/>
<evidence type="ECO:0000256" key="5">
    <source>
        <dbReference type="ARBA" id="ARBA00023136"/>
    </source>
</evidence>
<dbReference type="InterPro" id="IPR050291">
    <property type="entry name" value="CDF_Transporter"/>
</dbReference>
<evidence type="ECO:0000313" key="9">
    <source>
        <dbReference type="EMBL" id="MBW0145732.1"/>
    </source>
</evidence>
<accession>A0ABS6V9A3</accession>
<feature type="transmembrane region" description="Helical" evidence="6">
    <location>
        <begin position="175"/>
        <end position="192"/>
    </location>
</feature>
<evidence type="ECO:0000259" key="7">
    <source>
        <dbReference type="Pfam" id="PF01545"/>
    </source>
</evidence>
<dbReference type="NCBIfam" id="TIGR01297">
    <property type="entry name" value="CDF"/>
    <property type="match status" value="1"/>
</dbReference>
<dbReference type="PANTHER" id="PTHR43840">
    <property type="entry name" value="MITOCHONDRIAL METAL TRANSPORTER 1-RELATED"/>
    <property type="match status" value="1"/>
</dbReference>
<evidence type="ECO:0000256" key="3">
    <source>
        <dbReference type="ARBA" id="ARBA00022692"/>
    </source>
</evidence>
<feature type="transmembrane region" description="Helical" evidence="6">
    <location>
        <begin position="33"/>
        <end position="53"/>
    </location>
</feature>
<feature type="domain" description="Cation efflux protein transmembrane" evidence="7">
    <location>
        <begin position="7"/>
        <end position="200"/>
    </location>
</feature>
<keyword evidence="2" id="KW-0813">Transport</keyword>
<sequence length="293" mass="32411">MTGRAALASISVALFLVGLKVWASWGTGSVAMLGSLADTALDLLASLVTFFGVRFAAMPADEEHRFGHGKAEALAALFQVVLISFSALGIAYRAFLQFGADEPTRELELGVGVSVVAILVTLGLLAYQRYVIRKTGSVAIMTDHVHYQSDLLLNLSVIAALVLDQLFGFHFIDPLFGFAIAVWLMIGAWRGATHAIDQLMDREWDDEKRDRFLDMVKAHPELHGIHELRTRTSGGHDFAQFHIWLDPDMTVAEAHDVMDEVEAMIRKEFPDTDILIHPDPKDLEERGQDTTPE</sequence>
<dbReference type="InterPro" id="IPR027470">
    <property type="entry name" value="Cation_efflux_CTD"/>
</dbReference>
<dbReference type="PANTHER" id="PTHR43840:SF41">
    <property type="entry name" value="CATION-EFFLUX PUMP FIEF"/>
    <property type="match status" value="1"/>
</dbReference>
<protein>
    <submittedName>
        <fullName evidence="9">Cation diffusion facilitator family transporter</fullName>
    </submittedName>
</protein>
<dbReference type="EMBL" id="JAHVAH010000001">
    <property type="protein sequence ID" value="MBW0145732.1"/>
    <property type="molecule type" value="Genomic_DNA"/>
</dbReference>
<evidence type="ECO:0000259" key="8">
    <source>
        <dbReference type="Pfam" id="PF16916"/>
    </source>
</evidence>
<keyword evidence="3 6" id="KW-0812">Transmembrane</keyword>
<evidence type="ECO:0000256" key="4">
    <source>
        <dbReference type="ARBA" id="ARBA00022989"/>
    </source>
</evidence>
<evidence type="ECO:0000256" key="6">
    <source>
        <dbReference type="SAM" id="Phobius"/>
    </source>
</evidence>
<evidence type="ECO:0000313" key="10">
    <source>
        <dbReference type="Proteomes" id="UP000698028"/>
    </source>
</evidence>
<comment type="caution">
    <text evidence="9">The sequence shown here is derived from an EMBL/GenBank/DDBJ whole genome shotgun (WGS) entry which is preliminary data.</text>
</comment>
<dbReference type="Proteomes" id="UP000698028">
    <property type="component" value="Unassembled WGS sequence"/>
</dbReference>
<reference evidence="9 10" key="1">
    <citation type="submission" date="2021-07" db="EMBL/GenBank/DDBJ databases">
        <title>The draft genome sequence of Sphingomicrobium sp. B8.</title>
        <authorList>
            <person name="Mu L."/>
        </authorList>
    </citation>
    <scope>NUCLEOTIDE SEQUENCE [LARGE SCALE GENOMIC DNA]</scope>
    <source>
        <strain evidence="9 10">B8</strain>
    </source>
</reference>
<gene>
    <name evidence="9" type="ORF">KTQ36_10565</name>
</gene>
<feature type="transmembrane region" description="Helical" evidence="6">
    <location>
        <begin position="74"/>
        <end position="95"/>
    </location>
</feature>
<dbReference type="Pfam" id="PF16916">
    <property type="entry name" value="ZT_dimer"/>
    <property type="match status" value="1"/>
</dbReference>
<feature type="transmembrane region" description="Helical" evidence="6">
    <location>
        <begin position="151"/>
        <end position="169"/>
    </location>
</feature>
<keyword evidence="4 6" id="KW-1133">Transmembrane helix</keyword>
<evidence type="ECO:0000256" key="2">
    <source>
        <dbReference type="ARBA" id="ARBA00022448"/>
    </source>
</evidence>